<protein>
    <submittedName>
        <fullName evidence="1">Uncharacterized protein</fullName>
    </submittedName>
</protein>
<sequence>MANCRGSDQLHFGHKCRFHCKTGYHVKGHANKNELLLCEGTKPQADSKWCYPFRKQNTHTTELKCELDGVWNRDPPVCSFSHLSCPEPRNRSGVISFRCDATSVGSTCNVTCDQPDHEPVFSQDNRPPSLTQAVVCSGTGLWHPDTVSLECRRRCNKEYIGDGWCDASNNQEHCDWDGGDCCASTVAGHVVRSFPPNCPVDECMCKDPRVRQ</sequence>
<evidence type="ECO:0000313" key="1">
    <source>
        <dbReference type="EMBL" id="KAH6944076.1"/>
    </source>
</evidence>
<comment type="caution">
    <text evidence="1">The sequence shown here is derived from an EMBL/GenBank/DDBJ whole genome shotgun (WGS) entry which is preliminary data.</text>
</comment>
<reference evidence="1" key="1">
    <citation type="submission" date="2020-05" db="EMBL/GenBank/DDBJ databases">
        <title>Large-scale comparative analyses of tick genomes elucidate their genetic diversity and vector capacities.</title>
        <authorList>
            <person name="Jia N."/>
            <person name="Wang J."/>
            <person name="Shi W."/>
            <person name="Du L."/>
            <person name="Sun Y."/>
            <person name="Zhan W."/>
            <person name="Jiang J."/>
            <person name="Wang Q."/>
            <person name="Zhang B."/>
            <person name="Ji P."/>
            <person name="Sakyi L.B."/>
            <person name="Cui X."/>
            <person name="Yuan T."/>
            <person name="Jiang B."/>
            <person name="Yang W."/>
            <person name="Lam T.T.-Y."/>
            <person name="Chang Q."/>
            <person name="Ding S."/>
            <person name="Wang X."/>
            <person name="Zhu J."/>
            <person name="Ruan X."/>
            <person name="Zhao L."/>
            <person name="Wei J."/>
            <person name="Que T."/>
            <person name="Du C."/>
            <person name="Cheng J."/>
            <person name="Dai P."/>
            <person name="Han X."/>
            <person name="Huang E."/>
            <person name="Gao Y."/>
            <person name="Liu J."/>
            <person name="Shao H."/>
            <person name="Ye R."/>
            <person name="Li L."/>
            <person name="Wei W."/>
            <person name="Wang X."/>
            <person name="Wang C."/>
            <person name="Yang T."/>
            <person name="Huo Q."/>
            <person name="Li W."/>
            <person name="Guo W."/>
            <person name="Chen H."/>
            <person name="Zhou L."/>
            <person name="Ni X."/>
            <person name="Tian J."/>
            <person name="Zhou Y."/>
            <person name="Sheng Y."/>
            <person name="Liu T."/>
            <person name="Pan Y."/>
            <person name="Xia L."/>
            <person name="Li J."/>
            <person name="Zhao F."/>
            <person name="Cao W."/>
        </authorList>
    </citation>
    <scope>NUCLEOTIDE SEQUENCE</scope>
    <source>
        <strain evidence="1">Hyas-2018</strain>
    </source>
</reference>
<proteinExistence type="predicted"/>
<gene>
    <name evidence="1" type="ORF">HPB50_001680</name>
</gene>
<dbReference type="EMBL" id="CM023481">
    <property type="protein sequence ID" value="KAH6944076.1"/>
    <property type="molecule type" value="Genomic_DNA"/>
</dbReference>
<name>A0ACB7TD73_HYAAI</name>
<keyword evidence="2" id="KW-1185">Reference proteome</keyword>
<evidence type="ECO:0000313" key="2">
    <source>
        <dbReference type="Proteomes" id="UP000821845"/>
    </source>
</evidence>
<accession>A0ACB7TD73</accession>
<dbReference type="Proteomes" id="UP000821845">
    <property type="component" value="Chromosome 1"/>
</dbReference>
<organism evidence="1 2">
    <name type="scientific">Hyalomma asiaticum</name>
    <name type="common">Tick</name>
    <dbReference type="NCBI Taxonomy" id="266040"/>
    <lineage>
        <taxon>Eukaryota</taxon>
        <taxon>Metazoa</taxon>
        <taxon>Ecdysozoa</taxon>
        <taxon>Arthropoda</taxon>
        <taxon>Chelicerata</taxon>
        <taxon>Arachnida</taxon>
        <taxon>Acari</taxon>
        <taxon>Parasitiformes</taxon>
        <taxon>Ixodida</taxon>
        <taxon>Ixodoidea</taxon>
        <taxon>Ixodidae</taxon>
        <taxon>Hyalomminae</taxon>
        <taxon>Hyalomma</taxon>
    </lineage>
</organism>